<feature type="compositionally biased region" description="Low complexity" evidence="1">
    <location>
        <begin position="31"/>
        <end position="69"/>
    </location>
</feature>
<dbReference type="KEGG" id="cpoy:GP475_01270"/>
<dbReference type="EMBL" id="CP046884">
    <property type="protein sequence ID" value="QNQ89409.1"/>
    <property type="molecule type" value="Genomic_DNA"/>
</dbReference>
<evidence type="ECO:0000313" key="2">
    <source>
        <dbReference type="EMBL" id="QNQ89409.1"/>
    </source>
</evidence>
<evidence type="ECO:0000256" key="1">
    <source>
        <dbReference type="SAM" id="MobiDB-lite"/>
    </source>
</evidence>
<accession>A0A7H0SLI4</accession>
<reference evidence="2 3" key="1">
    <citation type="submission" date="2019-12" db="EMBL/GenBank/DDBJ databases">
        <title>Corynebacterium sp. nov., isolated from feces of the Anser Albifrons in China.</title>
        <authorList>
            <person name="Liu Q."/>
        </authorList>
    </citation>
    <scope>NUCLEOTIDE SEQUENCE [LARGE SCALE GENOMIC DNA]</scope>
    <source>
        <strain evidence="2 3">4H37-19</strain>
    </source>
</reference>
<feature type="region of interest" description="Disordered" evidence="1">
    <location>
        <begin position="31"/>
        <end position="78"/>
    </location>
</feature>
<protein>
    <submittedName>
        <fullName evidence="2">Uncharacterized protein</fullName>
    </submittedName>
</protein>
<gene>
    <name evidence="2" type="ORF">GP475_01270</name>
</gene>
<evidence type="ECO:0000313" key="3">
    <source>
        <dbReference type="Proteomes" id="UP000516320"/>
    </source>
</evidence>
<dbReference type="AlphaFoldDB" id="A0A7H0SLI4"/>
<proteinExistence type="predicted"/>
<dbReference type="Proteomes" id="UP000516320">
    <property type="component" value="Chromosome"/>
</dbReference>
<keyword evidence="3" id="KW-1185">Reference proteome</keyword>
<sequence>MVLILGGIVAILVIAVGILAAILSTKNNSSYDSAASARSSEVTSSTSKVTTSSESSSVPEPTTARVTVTETERVEEPQEAQLQIPPRGNHSNIMVWIGAYNREAGANKVAQDNPGTTVIPGGNFSPGQCNANYCVGYLVSDAGTASNFCQQLTSQGTDCVISHLNAG</sequence>
<dbReference type="RefSeq" id="WP_187974865.1">
    <property type="nucleotide sequence ID" value="NZ_CP046884.1"/>
</dbReference>
<organism evidence="2 3">
    <name type="scientific">Corynebacterium poyangense</name>
    <dbReference type="NCBI Taxonomy" id="2684405"/>
    <lineage>
        <taxon>Bacteria</taxon>
        <taxon>Bacillati</taxon>
        <taxon>Actinomycetota</taxon>
        <taxon>Actinomycetes</taxon>
        <taxon>Mycobacteriales</taxon>
        <taxon>Corynebacteriaceae</taxon>
        <taxon>Corynebacterium</taxon>
    </lineage>
</organism>
<name>A0A7H0SLI4_9CORY</name>